<protein>
    <submittedName>
        <fullName evidence="2">Uncharacterized protein</fullName>
    </submittedName>
</protein>
<evidence type="ECO:0000313" key="2">
    <source>
        <dbReference type="EMBL" id="NAS23111.1"/>
    </source>
</evidence>
<comment type="caution">
    <text evidence="2">The sequence shown here is derived from an EMBL/GenBank/DDBJ whole genome shotgun (WGS) entry which is preliminary data.</text>
</comment>
<dbReference type="Proteomes" id="UP000479526">
    <property type="component" value="Unassembled WGS sequence"/>
</dbReference>
<reference evidence="2 3" key="1">
    <citation type="submission" date="2020-01" db="EMBL/GenBank/DDBJ databases">
        <title>Herbidospora sp. NEAU-GS84 nov., a novel actinomycete isolated from soil.</title>
        <authorList>
            <person name="Han L."/>
        </authorList>
    </citation>
    <scope>NUCLEOTIDE SEQUENCE [LARGE SCALE GENOMIC DNA]</scope>
    <source>
        <strain evidence="2 3">NEAU-GS84</strain>
    </source>
</reference>
<dbReference type="EMBL" id="WXEW01000004">
    <property type="protein sequence ID" value="NAS23111.1"/>
    <property type="molecule type" value="Genomic_DNA"/>
</dbReference>
<dbReference type="AlphaFoldDB" id="A0A7C9MXH1"/>
<accession>A0A7C9MXH1</accession>
<keyword evidence="1" id="KW-1133">Transmembrane helix</keyword>
<proteinExistence type="predicted"/>
<feature type="transmembrane region" description="Helical" evidence="1">
    <location>
        <begin position="30"/>
        <end position="52"/>
    </location>
</feature>
<dbReference type="RefSeq" id="WP_161480411.1">
    <property type="nucleotide sequence ID" value="NZ_WXEW01000004.1"/>
</dbReference>
<evidence type="ECO:0000313" key="3">
    <source>
        <dbReference type="Proteomes" id="UP000479526"/>
    </source>
</evidence>
<keyword evidence="1" id="KW-0472">Membrane</keyword>
<organism evidence="2 3">
    <name type="scientific">Herbidospora solisilvae</name>
    <dbReference type="NCBI Taxonomy" id="2696284"/>
    <lineage>
        <taxon>Bacteria</taxon>
        <taxon>Bacillati</taxon>
        <taxon>Actinomycetota</taxon>
        <taxon>Actinomycetes</taxon>
        <taxon>Streptosporangiales</taxon>
        <taxon>Streptosporangiaceae</taxon>
        <taxon>Herbidospora</taxon>
    </lineage>
</organism>
<feature type="transmembrane region" description="Helical" evidence="1">
    <location>
        <begin position="170"/>
        <end position="192"/>
    </location>
</feature>
<name>A0A7C9MXH1_9ACTN</name>
<keyword evidence="1" id="KW-0812">Transmembrane</keyword>
<keyword evidence="3" id="KW-1185">Reference proteome</keyword>
<gene>
    <name evidence="2" type="ORF">GT755_15600</name>
</gene>
<evidence type="ECO:0000256" key="1">
    <source>
        <dbReference type="SAM" id="Phobius"/>
    </source>
</evidence>
<sequence length="205" mass="21625">MTAQYGQHYGQQPHPYYSAPPPQGPVRPRILWIVLAWLLFIVMSVAGVFAFAGGVFSSISDVAPTTTFSSGETVKVNLDPAQKPAIWAAADQPTDVQCQVTGGSPDDKITLSKAIGEQTVTVDGTKWEMLFSIGVPAAGEYQAACDGEGVRFGVGKELLAAAGGLVGGTALLLGLPALGFLIAVLTTVVVLVRRSRARRRMMGMY</sequence>